<dbReference type="PANTHER" id="PTHR11839:SF31">
    <property type="entry name" value="ADP-RIBOSE PYROPHOSPHATASE"/>
    <property type="match status" value="1"/>
</dbReference>
<accession>A0ABP7E1S7</accession>
<evidence type="ECO:0000313" key="3">
    <source>
        <dbReference type="EMBL" id="GAA3713165.1"/>
    </source>
</evidence>
<evidence type="ECO:0000256" key="1">
    <source>
        <dbReference type="ARBA" id="ARBA00022801"/>
    </source>
</evidence>
<feature type="domain" description="Nudix hydrolase" evidence="2">
    <location>
        <begin position="60"/>
        <end position="200"/>
    </location>
</feature>
<dbReference type="Pfam" id="PF00293">
    <property type="entry name" value="NUDIX"/>
    <property type="match status" value="1"/>
</dbReference>
<keyword evidence="1 3" id="KW-0378">Hydrolase</keyword>
<dbReference type="GO" id="GO:0016787">
    <property type="term" value="F:hydrolase activity"/>
    <property type="evidence" value="ECO:0007669"/>
    <property type="project" value="UniProtKB-KW"/>
</dbReference>
<proteinExistence type="predicted"/>
<evidence type="ECO:0000313" key="4">
    <source>
        <dbReference type="Proteomes" id="UP001500051"/>
    </source>
</evidence>
<dbReference type="EMBL" id="BAAAYX010000014">
    <property type="protein sequence ID" value="GAA3713165.1"/>
    <property type="molecule type" value="Genomic_DNA"/>
</dbReference>
<protein>
    <submittedName>
        <fullName evidence="3">NUDIX hydrolase</fullName>
    </submittedName>
</protein>
<dbReference type="PANTHER" id="PTHR11839">
    <property type="entry name" value="UDP/ADP-SUGAR PYROPHOSPHATASE"/>
    <property type="match status" value="1"/>
</dbReference>
<dbReference type="Proteomes" id="UP001500051">
    <property type="component" value="Unassembled WGS sequence"/>
</dbReference>
<organism evidence="3 4">
    <name type="scientific">Microlunatus aurantiacus</name>
    <dbReference type="NCBI Taxonomy" id="446786"/>
    <lineage>
        <taxon>Bacteria</taxon>
        <taxon>Bacillati</taxon>
        <taxon>Actinomycetota</taxon>
        <taxon>Actinomycetes</taxon>
        <taxon>Propionibacteriales</taxon>
        <taxon>Propionibacteriaceae</taxon>
        <taxon>Microlunatus</taxon>
    </lineage>
</organism>
<dbReference type="RefSeq" id="WP_344813766.1">
    <property type="nucleotide sequence ID" value="NZ_BAAAYX010000014.1"/>
</dbReference>
<dbReference type="InterPro" id="IPR015797">
    <property type="entry name" value="NUDIX_hydrolase-like_dom_sf"/>
</dbReference>
<keyword evidence="4" id="KW-1185">Reference proteome</keyword>
<dbReference type="InterPro" id="IPR000086">
    <property type="entry name" value="NUDIX_hydrolase_dom"/>
</dbReference>
<evidence type="ECO:0000259" key="2">
    <source>
        <dbReference type="PROSITE" id="PS51462"/>
    </source>
</evidence>
<dbReference type="PROSITE" id="PS51462">
    <property type="entry name" value="NUDIX"/>
    <property type="match status" value="1"/>
</dbReference>
<dbReference type="Gene3D" id="3.90.79.10">
    <property type="entry name" value="Nucleoside Triphosphate Pyrophosphohydrolase"/>
    <property type="match status" value="1"/>
</dbReference>
<sequence>MNARVDDGLGGHTLSRVDLVDQPVSWPVTAERVIGAGSFTALLQDDITAPDGTTLKREYLRHPGAVGIIALDARGRVALVRQYRHAVRHRLIEPPAGLLDVAGEEYVLAAQRELAEEVGLAADTWHVLVDLFTTPGIIAEGLRVYLARDLHPAAAPDGFVKEGEEAEMELSWAPLSDLVDAVLTGALHNPTLVSGVLAAALAEARNDDFASLRPADAPWPARDGLRTS</sequence>
<comment type="caution">
    <text evidence="3">The sequence shown here is derived from an EMBL/GenBank/DDBJ whole genome shotgun (WGS) entry which is preliminary data.</text>
</comment>
<name>A0ABP7E1S7_9ACTN</name>
<dbReference type="SUPFAM" id="SSF55811">
    <property type="entry name" value="Nudix"/>
    <property type="match status" value="1"/>
</dbReference>
<reference evidence="4" key="1">
    <citation type="journal article" date="2019" name="Int. J. Syst. Evol. Microbiol.">
        <title>The Global Catalogue of Microorganisms (GCM) 10K type strain sequencing project: providing services to taxonomists for standard genome sequencing and annotation.</title>
        <authorList>
            <consortium name="The Broad Institute Genomics Platform"/>
            <consortium name="The Broad Institute Genome Sequencing Center for Infectious Disease"/>
            <person name="Wu L."/>
            <person name="Ma J."/>
        </authorList>
    </citation>
    <scope>NUCLEOTIDE SEQUENCE [LARGE SCALE GENOMIC DNA]</scope>
    <source>
        <strain evidence="4">JCM 16548</strain>
    </source>
</reference>
<dbReference type="CDD" id="cd24158">
    <property type="entry name" value="NUDIX_ADPRase_Rv1700"/>
    <property type="match status" value="1"/>
</dbReference>
<gene>
    <name evidence="3" type="ORF">GCM10022204_35280</name>
</gene>